<organism evidence="8 9">
    <name type="scientific">Oikopleura dioica</name>
    <name type="common">Tunicate</name>
    <dbReference type="NCBI Taxonomy" id="34765"/>
    <lineage>
        <taxon>Eukaryota</taxon>
        <taxon>Metazoa</taxon>
        <taxon>Chordata</taxon>
        <taxon>Tunicata</taxon>
        <taxon>Appendicularia</taxon>
        <taxon>Copelata</taxon>
        <taxon>Oikopleuridae</taxon>
        <taxon>Oikopleura</taxon>
    </lineage>
</organism>
<gene>
    <name evidence="8" type="ORF">OKIOD_LOCUS11506</name>
</gene>
<sequence>MEDAFDMFWQDMENLTEKEENGKREYRVENKAGTLMAFVPMENDKLDSLLPFPNEECSSETLSPDVSKEFDETFQFKSETIFKTELENDFSAQNSLDESMIWDQGSSSNNPTLNEQFQHSYDDSLLVFDDGLEEPSQEISFINAPVQQVPQQQTFQMSTSSDISIPFGGADQMLQDSLNRVHATHNKRFKSVSDGSDESLGSPLGSDLDDVFLDVLSNGTSEQQTFSQSGNMQPGPSYSFPPEPDFDNDLKNGNVVKGHLVTLKGKDGKEKVFFLDPNHQFHPVIGANLTPVAIKQEPRTGTDINGTSIRIYPDDDRVVRNNDYNNQSITIDQIDKRKRSPPNLPRNHVCTFPGCDKSYTKSSHLKAHIRRHTGEKPYACNWPGCEWKFSRSDELSRHRRAHEGIKPYACRFCEKRFSRSDHLSKHERIHRFPRRPRANSNNVALLPRMSEHGEQ</sequence>
<evidence type="ECO:0000256" key="2">
    <source>
        <dbReference type="ARBA" id="ARBA00022737"/>
    </source>
</evidence>
<feature type="domain" description="C2H2-type" evidence="7">
    <location>
        <begin position="348"/>
        <end position="377"/>
    </location>
</feature>
<dbReference type="PROSITE" id="PS50157">
    <property type="entry name" value="ZINC_FINGER_C2H2_2"/>
    <property type="match status" value="3"/>
</dbReference>
<proteinExistence type="predicted"/>
<accession>A0ABN7SS24</accession>
<feature type="region of interest" description="Disordered" evidence="6">
    <location>
        <begin position="435"/>
        <end position="455"/>
    </location>
</feature>
<keyword evidence="9" id="KW-1185">Reference proteome</keyword>
<dbReference type="PANTHER" id="PTHR23235:SF120">
    <property type="entry name" value="KRUPPEL-LIKE FACTOR 15"/>
    <property type="match status" value="1"/>
</dbReference>
<feature type="domain" description="C2H2-type" evidence="7">
    <location>
        <begin position="408"/>
        <end position="435"/>
    </location>
</feature>
<dbReference type="Proteomes" id="UP001158576">
    <property type="component" value="Chromosome 1"/>
</dbReference>
<name>A0ABN7SS24_OIKDI</name>
<keyword evidence="3 5" id="KW-0863">Zinc-finger</keyword>
<dbReference type="Pfam" id="PF00096">
    <property type="entry name" value="zf-C2H2"/>
    <property type="match status" value="3"/>
</dbReference>
<evidence type="ECO:0000313" key="8">
    <source>
        <dbReference type="EMBL" id="CAG5106212.1"/>
    </source>
</evidence>
<evidence type="ECO:0000256" key="6">
    <source>
        <dbReference type="SAM" id="MobiDB-lite"/>
    </source>
</evidence>
<reference evidence="8 9" key="1">
    <citation type="submission" date="2021-04" db="EMBL/GenBank/DDBJ databases">
        <authorList>
            <person name="Bliznina A."/>
        </authorList>
    </citation>
    <scope>NUCLEOTIDE SEQUENCE [LARGE SCALE GENOMIC DNA]</scope>
</reference>
<dbReference type="InterPro" id="IPR036236">
    <property type="entry name" value="Znf_C2H2_sf"/>
</dbReference>
<evidence type="ECO:0000256" key="1">
    <source>
        <dbReference type="ARBA" id="ARBA00022723"/>
    </source>
</evidence>
<evidence type="ECO:0000256" key="4">
    <source>
        <dbReference type="ARBA" id="ARBA00022833"/>
    </source>
</evidence>
<dbReference type="PANTHER" id="PTHR23235">
    <property type="entry name" value="KRUEPPEL-LIKE TRANSCRIPTION FACTOR"/>
    <property type="match status" value="1"/>
</dbReference>
<dbReference type="InterPro" id="IPR013087">
    <property type="entry name" value="Znf_C2H2_type"/>
</dbReference>
<evidence type="ECO:0000313" key="9">
    <source>
        <dbReference type="Proteomes" id="UP001158576"/>
    </source>
</evidence>
<protein>
    <submittedName>
        <fullName evidence="8">Oidioi.mRNA.OKI2018_I69.chr1.g2741.t1.cds</fullName>
    </submittedName>
</protein>
<evidence type="ECO:0000259" key="7">
    <source>
        <dbReference type="PROSITE" id="PS50157"/>
    </source>
</evidence>
<evidence type="ECO:0000256" key="3">
    <source>
        <dbReference type="ARBA" id="ARBA00022771"/>
    </source>
</evidence>
<evidence type="ECO:0000256" key="5">
    <source>
        <dbReference type="PROSITE-ProRule" id="PRU00042"/>
    </source>
</evidence>
<feature type="domain" description="C2H2-type" evidence="7">
    <location>
        <begin position="378"/>
        <end position="407"/>
    </location>
</feature>
<dbReference type="PROSITE" id="PS00028">
    <property type="entry name" value="ZINC_FINGER_C2H2_1"/>
    <property type="match status" value="3"/>
</dbReference>
<dbReference type="EMBL" id="OU015566">
    <property type="protein sequence ID" value="CAG5106212.1"/>
    <property type="molecule type" value="Genomic_DNA"/>
</dbReference>
<dbReference type="SMART" id="SM00355">
    <property type="entry name" value="ZnF_C2H2"/>
    <property type="match status" value="3"/>
</dbReference>
<dbReference type="Gene3D" id="3.30.160.60">
    <property type="entry name" value="Classic Zinc Finger"/>
    <property type="match status" value="3"/>
</dbReference>
<dbReference type="SUPFAM" id="SSF57667">
    <property type="entry name" value="beta-beta-alpha zinc fingers"/>
    <property type="match status" value="2"/>
</dbReference>
<keyword evidence="1" id="KW-0479">Metal-binding</keyword>
<keyword evidence="4" id="KW-0862">Zinc</keyword>
<keyword evidence="2" id="KW-0677">Repeat</keyword>